<evidence type="ECO:0000313" key="5">
    <source>
        <dbReference type="EMBL" id="GGF22348.1"/>
    </source>
</evidence>
<dbReference type="EMBL" id="BMKP01000008">
    <property type="protein sequence ID" value="GGF22348.1"/>
    <property type="molecule type" value="Genomic_DNA"/>
</dbReference>
<dbReference type="SUPFAM" id="SSF53822">
    <property type="entry name" value="Periplasmic binding protein-like I"/>
    <property type="match status" value="1"/>
</dbReference>
<keyword evidence="1" id="KW-0805">Transcription regulation</keyword>
<keyword evidence="3" id="KW-0804">Transcription</keyword>
<organism evidence="5 6">
    <name type="scientific">Flavobacterium limi</name>
    <dbReference type="NCBI Taxonomy" id="2045105"/>
    <lineage>
        <taxon>Bacteria</taxon>
        <taxon>Pseudomonadati</taxon>
        <taxon>Bacteroidota</taxon>
        <taxon>Flavobacteriia</taxon>
        <taxon>Flavobacteriales</taxon>
        <taxon>Flavobacteriaceae</taxon>
        <taxon>Flavobacterium</taxon>
    </lineage>
</organism>
<keyword evidence="2" id="KW-0238">DNA-binding</keyword>
<dbReference type="InterPro" id="IPR046335">
    <property type="entry name" value="LacI/GalR-like_sensor"/>
</dbReference>
<dbReference type="Proteomes" id="UP000655016">
    <property type="component" value="Unassembled WGS sequence"/>
</dbReference>
<dbReference type="Pfam" id="PF13377">
    <property type="entry name" value="Peripla_BP_3"/>
    <property type="match status" value="1"/>
</dbReference>
<dbReference type="InterPro" id="IPR028082">
    <property type="entry name" value="Peripla_BP_I"/>
</dbReference>
<sequence>MGCITQKDIAKVFGVTAATVSKALNDSYEISSETKKRIIDYARANNFKPNPIAKKLKLGHSNTIGVIVCSINNLFVTQILEGIYEALADTFHDIIIMQSHENIENEKDCLEALVSRGVDGIIMAPVSEISNIDRIRDINENTCPVILFDRIQSDLNVTKIGVQEIKGTFEATKHLFSIGRNNILFITGDKFTDRHPRLKGYKSAYQKFDVPFNENYILTCDLANPDAMDAKITQTLTELDHLNMMPDAILGATDTITIRTLGVLAAMKIEVPKQIAVIGFCNTDNASSMNPSLSTVRQPATEIGALALKKMVEKLNSPQNSIQMPETILFDTTIQLRNSTTLETTYKY</sequence>
<dbReference type="CDD" id="cd06267">
    <property type="entry name" value="PBP1_LacI_sugar_binding-like"/>
    <property type="match status" value="1"/>
</dbReference>
<accession>A0ABQ1UM06</accession>
<feature type="domain" description="HTH lacI-type" evidence="4">
    <location>
        <begin position="4"/>
        <end position="58"/>
    </location>
</feature>
<dbReference type="RefSeq" id="WP_163395675.1">
    <property type="nucleotide sequence ID" value="NZ_BMKP01000008.1"/>
</dbReference>
<comment type="caution">
    <text evidence="5">The sequence shown here is derived from an EMBL/GenBank/DDBJ whole genome shotgun (WGS) entry which is preliminary data.</text>
</comment>
<protein>
    <submittedName>
        <fullName evidence="5">LacI family transcriptional regulator</fullName>
    </submittedName>
</protein>
<evidence type="ECO:0000259" key="4">
    <source>
        <dbReference type="PROSITE" id="PS50932"/>
    </source>
</evidence>
<dbReference type="SMART" id="SM00354">
    <property type="entry name" value="HTH_LACI"/>
    <property type="match status" value="1"/>
</dbReference>
<gene>
    <name evidence="5" type="ORF">GCM10011518_34440</name>
</gene>
<dbReference type="SUPFAM" id="SSF47413">
    <property type="entry name" value="lambda repressor-like DNA-binding domains"/>
    <property type="match status" value="1"/>
</dbReference>
<evidence type="ECO:0000256" key="2">
    <source>
        <dbReference type="ARBA" id="ARBA00023125"/>
    </source>
</evidence>
<proteinExistence type="predicted"/>
<evidence type="ECO:0000313" key="6">
    <source>
        <dbReference type="Proteomes" id="UP000655016"/>
    </source>
</evidence>
<evidence type="ECO:0000256" key="3">
    <source>
        <dbReference type="ARBA" id="ARBA00023163"/>
    </source>
</evidence>
<dbReference type="Gene3D" id="1.10.260.40">
    <property type="entry name" value="lambda repressor-like DNA-binding domains"/>
    <property type="match status" value="1"/>
</dbReference>
<name>A0ABQ1UM06_9FLAO</name>
<dbReference type="InterPro" id="IPR000843">
    <property type="entry name" value="HTH_LacI"/>
</dbReference>
<evidence type="ECO:0000256" key="1">
    <source>
        <dbReference type="ARBA" id="ARBA00023015"/>
    </source>
</evidence>
<dbReference type="CDD" id="cd01392">
    <property type="entry name" value="HTH_LacI"/>
    <property type="match status" value="1"/>
</dbReference>
<dbReference type="Pfam" id="PF00356">
    <property type="entry name" value="LacI"/>
    <property type="match status" value="1"/>
</dbReference>
<dbReference type="InterPro" id="IPR010982">
    <property type="entry name" value="Lambda_DNA-bd_dom_sf"/>
</dbReference>
<dbReference type="PROSITE" id="PS50932">
    <property type="entry name" value="HTH_LACI_2"/>
    <property type="match status" value="1"/>
</dbReference>
<reference evidence="6" key="1">
    <citation type="journal article" date="2019" name="Int. J. Syst. Evol. Microbiol.">
        <title>The Global Catalogue of Microorganisms (GCM) 10K type strain sequencing project: providing services to taxonomists for standard genome sequencing and annotation.</title>
        <authorList>
            <consortium name="The Broad Institute Genomics Platform"/>
            <consortium name="The Broad Institute Genome Sequencing Center for Infectious Disease"/>
            <person name="Wu L."/>
            <person name="Ma J."/>
        </authorList>
    </citation>
    <scope>NUCLEOTIDE SEQUENCE [LARGE SCALE GENOMIC DNA]</scope>
    <source>
        <strain evidence="6">CGMCC 1.16060</strain>
    </source>
</reference>
<dbReference type="PANTHER" id="PTHR30146">
    <property type="entry name" value="LACI-RELATED TRANSCRIPTIONAL REPRESSOR"/>
    <property type="match status" value="1"/>
</dbReference>
<keyword evidence="6" id="KW-1185">Reference proteome</keyword>
<dbReference type="Gene3D" id="3.40.50.2300">
    <property type="match status" value="2"/>
</dbReference>
<dbReference type="PANTHER" id="PTHR30146:SF109">
    <property type="entry name" value="HTH-TYPE TRANSCRIPTIONAL REGULATOR GALS"/>
    <property type="match status" value="1"/>
</dbReference>